<dbReference type="AlphaFoldDB" id="A0A4R3VTV6"/>
<dbReference type="Proteomes" id="UP000295433">
    <property type="component" value="Unassembled WGS sequence"/>
</dbReference>
<comment type="caution">
    <text evidence="2">The sequence shown here is derived from an EMBL/GenBank/DDBJ whole genome shotgun (WGS) entry which is preliminary data.</text>
</comment>
<gene>
    <name evidence="2" type="ORF">EDC54_101871</name>
</gene>
<reference evidence="2 3" key="1">
    <citation type="submission" date="2019-03" db="EMBL/GenBank/DDBJ databases">
        <title>Genomic Encyclopedia of Type Strains, Phase IV (KMG-IV): sequencing the most valuable type-strain genomes for metagenomic binning, comparative biology and taxonomic classification.</title>
        <authorList>
            <person name="Goeker M."/>
        </authorList>
    </citation>
    <scope>NUCLEOTIDE SEQUENCE [LARGE SCALE GENOMIC DNA]</scope>
    <source>
        <strain evidence="2 3">DSM 16730</strain>
    </source>
</reference>
<keyword evidence="3" id="KW-1185">Reference proteome</keyword>
<proteinExistence type="predicted"/>
<sequence>MRKIPRFLLAFAGLFVSFTACSAVPSSSHVEPATRIPAIKLINTADHHAAFVVGSVPALEKITAQKFWLSNSTEAWEMNTHPAPRKQYVITLQGTLKFRVSDGSTFLLSPGTILIADDTKSEGHSWEMVKGDKWVRVYIPVVGDDDHFIPDPQVINSTAAH</sequence>
<organism evidence="2 3">
    <name type="scientific">Samsonia erythrinae</name>
    <dbReference type="NCBI Taxonomy" id="160434"/>
    <lineage>
        <taxon>Bacteria</taxon>
        <taxon>Pseudomonadati</taxon>
        <taxon>Pseudomonadota</taxon>
        <taxon>Gammaproteobacteria</taxon>
        <taxon>Enterobacterales</taxon>
        <taxon>Pectobacteriaceae</taxon>
        <taxon>Samsonia</taxon>
    </lineage>
</organism>
<evidence type="ECO:0000313" key="3">
    <source>
        <dbReference type="Proteomes" id="UP000295433"/>
    </source>
</evidence>
<dbReference type="InterPro" id="IPR014710">
    <property type="entry name" value="RmlC-like_jellyroll"/>
</dbReference>
<feature type="chain" id="PRO_5020312626" description="Cupin domain" evidence="1">
    <location>
        <begin position="23"/>
        <end position="161"/>
    </location>
</feature>
<evidence type="ECO:0000313" key="2">
    <source>
        <dbReference type="EMBL" id="TCV09341.1"/>
    </source>
</evidence>
<dbReference type="OrthoDB" id="4205621at2"/>
<dbReference type="PROSITE" id="PS51257">
    <property type="entry name" value="PROKAR_LIPOPROTEIN"/>
    <property type="match status" value="1"/>
</dbReference>
<evidence type="ECO:0008006" key="4">
    <source>
        <dbReference type="Google" id="ProtNLM"/>
    </source>
</evidence>
<name>A0A4R3VTV6_9GAMM</name>
<dbReference type="EMBL" id="SMBY01000001">
    <property type="protein sequence ID" value="TCV09341.1"/>
    <property type="molecule type" value="Genomic_DNA"/>
</dbReference>
<feature type="signal peptide" evidence="1">
    <location>
        <begin position="1"/>
        <end position="22"/>
    </location>
</feature>
<dbReference type="RefSeq" id="WP_132453512.1">
    <property type="nucleotide sequence ID" value="NZ_JAWIZJ010000001.1"/>
</dbReference>
<accession>A0A4R3VTV6</accession>
<protein>
    <recommendedName>
        <fullName evidence="4">Cupin domain</fullName>
    </recommendedName>
</protein>
<evidence type="ECO:0000256" key="1">
    <source>
        <dbReference type="SAM" id="SignalP"/>
    </source>
</evidence>
<keyword evidence="1" id="KW-0732">Signal</keyword>
<dbReference type="Gene3D" id="2.60.120.10">
    <property type="entry name" value="Jelly Rolls"/>
    <property type="match status" value="1"/>
</dbReference>